<feature type="transmembrane region" description="Helical" evidence="1">
    <location>
        <begin position="33"/>
        <end position="50"/>
    </location>
</feature>
<dbReference type="Pfam" id="PF02517">
    <property type="entry name" value="Rce1-like"/>
    <property type="match status" value="1"/>
</dbReference>
<feature type="domain" description="CAAX prenyl protease 2/Lysostaphin resistance protein A-like" evidence="2">
    <location>
        <begin position="104"/>
        <end position="190"/>
    </location>
</feature>
<dbReference type="GO" id="GO:0080120">
    <property type="term" value="P:CAAX-box protein maturation"/>
    <property type="evidence" value="ECO:0007669"/>
    <property type="project" value="UniProtKB-ARBA"/>
</dbReference>
<gene>
    <name evidence="3" type="ORF">SAMN04488075_1149</name>
</gene>
<keyword evidence="3" id="KW-0378">Hydrolase</keyword>
<feature type="transmembrane region" description="Helical" evidence="1">
    <location>
        <begin position="65"/>
        <end position="84"/>
    </location>
</feature>
<protein>
    <submittedName>
        <fullName evidence="3">CAAX protease self-immunity</fullName>
    </submittedName>
</protein>
<dbReference type="GO" id="GO:0006508">
    <property type="term" value="P:proteolysis"/>
    <property type="evidence" value="ECO:0007669"/>
    <property type="project" value="UniProtKB-KW"/>
</dbReference>
<dbReference type="GO" id="GO:0004175">
    <property type="term" value="F:endopeptidase activity"/>
    <property type="evidence" value="ECO:0007669"/>
    <property type="project" value="UniProtKB-ARBA"/>
</dbReference>
<evidence type="ECO:0000313" key="3">
    <source>
        <dbReference type="EMBL" id="SEH80234.1"/>
    </source>
</evidence>
<keyword evidence="3" id="KW-0645">Protease</keyword>
<evidence type="ECO:0000313" key="4">
    <source>
        <dbReference type="Proteomes" id="UP000199125"/>
    </source>
</evidence>
<keyword evidence="1" id="KW-0812">Transmembrane</keyword>
<keyword evidence="4" id="KW-1185">Reference proteome</keyword>
<dbReference type="EMBL" id="FNXG01000002">
    <property type="protein sequence ID" value="SEH80234.1"/>
    <property type="molecule type" value="Genomic_DNA"/>
</dbReference>
<dbReference type="InterPro" id="IPR003675">
    <property type="entry name" value="Rce1/LyrA-like_dom"/>
</dbReference>
<proteinExistence type="predicted"/>
<evidence type="ECO:0000256" key="1">
    <source>
        <dbReference type="SAM" id="Phobius"/>
    </source>
</evidence>
<name>A0A1H6KWQ2_9RHOB</name>
<dbReference type="AlphaFoldDB" id="A0A1H6KWQ2"/>
<feature type="transmembrane region" description="Helical" evidence="1">
    <location>
        <begin position="185"/>
        <end position="205"/>
    </location>
</feature>
<feature type="transmembrane region" description="Helical" evidence="1">
    <location>
        <begin position="147"/>
        <end position="173"/>
    </location>
</feature>
<evidence type="ECO:0000259" key="2">
    <source>
        <dbReference type="Pfam" id="PF02517"/>
    </source>
</evidence>
<dbReference type="Proteomes" id="UP000199125">
    <property type="component" value="Unassembled WGS sequence"/>
</dbReference>
<accession>A0A1H6KWQ2</accession>
<dbReference type="RefSeq" id="WP_245728641.1">
    <property type="nucleotide sequence ID" value="NZ_FNXG01000002.1"/>
</dbReference>
<feature type="transmembrane region" description="Helical" evidence="1">
    <location>
        <begin position="6"/>
        <end position="26"/>
    </location>
</feature>
<keyword evidence="1" id="KW-1133">Transmembrane helix</keyword>
<keyword evidence="1" id="KW-0472">Membrane</keyword>
<sequence>MGRPGATLWAEFAALFIGAPLAIALLLPPRLMFLALFGFTLAGLGLLWWTGNFDWRNLIRGWGRVHWAASALFGLAVAAVGLAIMRWGNPGFLPHLSPERLRFLALLWCLYPLLSALPQELIFRALFFHRYGRLFPTPGRAALANAALFSLAHLMYWSWVVAALTFAGGWIFARTYLRRGFPAAWVLHAIAGNVLFTVGMGRYFWSGNVVAPF</sequence>
<organism evidence="3 4">
    <name type="scientific">Paracoccus alkenifer</name>
    <dbReference type="NCBI Taxonomy" id="65735"/>
    <lineage>
        <taxon>Bacteria</taxon>
        <taxon>Pseudomonadati</taxon>
        <taxon>Pseudomonadota</taxon>
        <taxon>Alphaproteobacteria</taxon>
        <taxon>Rhodobacterales</taxon>
        <taxon>Paracoccaceae</taxon>
        <taxon>Paracoccus</taxon>
    </lineage>
</organism>
<dbReference type="STRING" id="65735.SAMN04488075_1149"/>
<reference evidence="4" key="1">
    <citation type="submission" date="2016-10" db="EMBL/GenBank/DDBJ databases">
        <authorList>
            <person name="Varghese N."/>
            <person name="Submissions S."/>
        </authorList>
    </citation>
    <scope>NUCLEOTIDE SEQUENCE [LARGE SCALE GENOMIC DNA]</scope>
    <source>
        <strain evidence="4">DSM 11593</strain>
    </source>
</reference>